<feature type="compositionally biased region" description="Basic and acidic residues" evidence="1">
    <location>
        <begin position="141"/>
        <end position="170"/>
    </location>
</feature>
<protein>
    <submittedName>
        <fullName evidence="2">Uncharacterized protein</fullName>
    </submittedName>
</protein>
<evidence type="ECO:0000313" key="3">
    <source>
        <dbReference type="Proteomes" id="UP001150266"/>
    </source>
</evidence>
<dbReference type="AlphaFoldDB" id="A0A9W9AIY8"/>
<evidence type="ECO:0000313" key="2">
    <source>
        <dbReference type="EMBL" id="KAJ4483911.1"/>
    </source>
</evidence>
<feature type="compositionally biased region" description="Low complexity" evidence="1">
    <location>
        <begin position="109"/>
        <end position="120"/>
    </location>
</feature>
<dbReference type="EMBL" id="JAOTPV010000004">
    <property type="protein sequence ID" value="KAJ4483911.1"/>
    <property type="molecule type" value="Genomic_DNA"/>
</dbReference>
<keyword evidence="3" id="KW-1185">Reference proteome</keyword>
<gene>
    <name evidence="2" type="ORF">J3R30DRAFT_1848145</name>
</gene>
<comment type="caution">
    <text evidence="2">The sequence shown here is derived from an EMBL/GenBank/DDBJ whole genome shotgun (WGS) entry which is preliminary data.</text>
</comment>
<proteinExistence type="predicted"/>
<sequence>MTEPKPSDLSNPSNPPSNPLQNPPSLPPKDLEDPIIPIIPTKIPVPTKFPFISSSSSKPEKTVSEPGWFNSIGDLVGKKSKTYGSTVTTGGTGGIGGTTGGTTGKKAKSVVSAAGSSVGGITDPLYSFMKARSPLGGNGNGDKDEKALKDDKRDGSGGNDEKENEGKDRSPPPTFSQIYPDGAPDIYTSSALPEPQVVPEGAGATGTPATATGATGATTSKTVRSVKARSTVSGSFEDEKKEKKDGDRTEDKDMDGEKENKEVEGDKEND</sequence>
<feature type="compositionally biased region" description="Pro residues" evidence="1">
    <location>
        <begin position="13"/>
        <end position="27"/>
    </location>
</feature>
<dbReference type="OrthoDB" id="3231855at2759"/>
<feature type="region of interest" description="Disordered" evidence="1">
    <location>
        <begin position="1"/>
        <end position="35"/>
    </location>
</feature>
<feature type="compositionally biased region" description="Polar residues" evidence="1">
    <location>
        <begin position="220"/>
        <end position="234"/>
    </location>
</feature>
<organism evidence="2 3">
    <name type="scientific">Lentinula aciculospora</name>
    <dbReference type="NCBI Taxonomy" id="153920"/>
    <lineage>
        <taxon>Eukaryota</taxon>
        <taxon>Fungi</taxon>
        <taxon>Dikarya</taxon>
        <taxon>Basidiomycota</taxon>
        <taxon>Agaricomycotina</taxon>
        <taxon>Agaricomycetes</taxon>
        <taxon>Agaricomycetidae</taxon>
        <taxon>Agaricales</taxon>
        <taxon>Marasmiineae</taxon>
        <taxon>Omphalotaceae</taxon>
        <taxon>Lentinula</taxon>
    </lineage>
</organism>
<evidence type="ECO:0000256" key="1">
    <source>
        <dbReference type="SAM" id="MobiDB-lite"/>
    </source>
</evidence>
<feature type="region of interest" description="Disordered" evidence="1">
    <location>
        <begin position="53"/>
        <end position="270"/>
    </location>
</feature>
<feature type="compositionally biased region" description="Gly residues" evidence="1">
    <location>
        <begin position="90"/>
        <end position="103"/>
    </location>
</feature>
<feature type="compositionally biased region" description="Basic and acidic residues" evidence="1">
    <location>
        <begin position="237"/>
        <end position="270"/>
    </location>
</feature>
<feature type="compositionally biased region" description="Low complexity" evidence="1">
    <location>
        <begin position="201"/>
        <end position="219"/>
    </location>
</feature>
<reference evidence="2" key="1">
    <citation type="submission" date="2022-08" db="EMBL/GenBank/DDBJ databases">
        <title>A Global Phylogenomic Analysis of the Shiitake Genus Lentinula.</title>
        <authorList>
            <consortium name="DOE Joint Genome Institute"/>
            <person name="Sierra-Patev S."/>
            <person name="Min B."/>
            <person name="Naranjo-Ortiz M."/>
            <person name="Looney B."/>
            <person name="Konkel Z."/>
            <person name="Slot J.C."/>
            <person name="Sakamoto Y."/>
            <person name="Steenwyk J.L."/>
            <person name="Rokas A."/>
            <person name="Carro J."/>
            <person name="Camarero S."/>
            <person name="Ferreira P."/>
            <person name="Molpeceres G."/>
            <person name="Ruiz-Duenas F.J."/>
            <person name="Serrano A."/>
            <person name="Henrissat B."/>
            <person name="Drula E."/>
            <person name="Hughes K.W."/>
            <person name="Mata J.L."/>
            <person name="Ishikawa N.K."/>
            <person name="Vargas-Isla R."/>
            <person name="Ushijima S."/>
            <person name="Smith C.A."/>
            <person name="Ahrendt S."/>
            <person name="Andreopoulos W."/>
            <person name="He G."/>
            <person name="Labutti K."/>
            <person name="Lipzen A."/>
            <person name="Ng V."/>
            <person name="Riley R."/>
            <person name="Sandor L."/>
            <person name="Barry K."/>
            <person name="Martinez A.T."/>
            <person name="Xiao Y."/>
            <person name="Gibbons J.G."/>
            <person name="Terashima K."/>
            <person name="Grigoriev I.V."/>
            <person name="Hibbett D.S."/>
        </authorList>
    </citation>
    <scope>NUCLEOTIDE SEQUENCE</scope>
    <source>
        <strain evidence="2">JLM2183</strain>
    </source>
</reference>
<name>A0A9W9AIY8_9AGAR</name>
<accession>A0A9W9AIY8</accession>
<dbReference type="Proteomes" id="UP001150266">
    <property type="component" value="Unassembled WGS sequence"/>
</dbReference>